<dbReference type="RefSeq" id="WP_210032486.1">
    <property type="nucleotide sequence ID" value="NZ_JAGINU010000001.1"/>
</dbReference>
<keyword evidence="3 5" id="KW-1133">Transmembrane helix</keyword>
<dbReference type="CDD" id="cd17316">
    <property type="entry name" value="MFS_SV2_like"/>
    <property type="match status" value="1"/>
</dbReference>
<feature type="transmembrane region" description="Helical" evidence="5">
    <location>
        <begin position="170"/>
        <end position="188"/>
    </location>
</feature>
<evidence type="ECO:0000259" key="6">
    <source>
        <dbReference type="PROSITE" id="PS50850"/>
    </source>
</evidence>
<accession>A0ABS4W0W6</accession>
<feature type="transmembrane region" description="Helical" evidence="5">
    <location>
        <begin position="253"/>
        <end position="273"/>
    </location>
</feature>
<dbReference type="InterPro" id="IPR005829">
    <property type="entry name" value="Sugar_transporter_CS"/>
</dbReference>
<dbReference type="Pfam" id="PF00083">
    <property type="entry name" value="Sugar_tr"/>
    <property type="match status" value="1"/>
</dbReference>
<proteinExistence type="predicted"/>
<evidence type="ECO:0000256" key="1">
    <source>
        <dbReference type="ARBA" id="ARBA00004651"/>
    </source>
</evidence>
<evidence type="ECO:0000256" key="5">
    <source>
        <dbReference type="SAM" id="Phobius"/>
    </source>
</evidence>
<dbReference type="PROSITE" id="PS50850">
    <property type="entry name" value="MFS"/>
    <property type="match status" value="1"/>
</dbReference>
<dbReference type="InterPro" id="IPR036259">
    <property type="entry name" value="MFS_trans_sf"/>
</dbReference>
<evidence type="ECO:0000256" key="2">
    <source>
        <dbReference type="ARBA" id="ARBA00022692"/>
    </source>
</evidence>
<dbReference type="InterPro" id="IPR005828">
    <property type="entry name" value="MFS_sugar_transport-like"/>
</dbReference>
<feature type="transmembrane region" description="Helical" evidence="5">
    <location>
        <begin position="321"/>
        <end position="340"/>
    </location>
</feature>
<feature type="transmembrane region" description="Helical" evidence="5">
    <location>
        <begin position="52"/>
        <end position="71"/>
    </location>
</feature>
<dbReference type="PANTHER" id="PTHR23508:SF10">
    <property type="entry name" value="CARBOXYLIC ACID TRANSPORTER PROTEIN HOMOLOG"/>
    <property type="match status" value="1"/>
</dbReference>
<keyword evidence="4 5" id="KW-0472">Membrane</keyword>
<comment type="caution">
    <text evidence="7">The sequence shown here is derived from an EMBL/GenBank/DDBJ whole genome shotgun (WGS) entry which is preliminary data.</text>
</comment>
<feature type="transmembrane region" description="Helical" evidence="5">
    <location>
        <begin position="410"/>
        <end position="429"/>
    </location>
</feature>
<dbReference type="EMBL" id="JAGINU010000001">
    <property type="protein sequence ID" value="MBP2369847.1"/>
    <property type="molecule type" value="Genomic_DNA"/>
</dbReference>
<evidence type="ECO:0000256" key="3">
    <source>
        <dbReference type="ARBA" id="ARBA00022989"/>
    </source>
</evidence>
<feature type="transmembrane region" description="Helical" evidence="5">
    <location>
        <begin position="83"/>
        <end position="102"/>
    </location>
</feature>
<comment type="subcellular location">
    <subcellularLocation>
        <location evidence="1">Cell membrane</location>
        <topology evidence="1">Multi-pass membrane protein</topology>
    </subcellularLocation>
</comment>
<keyword evidence="8" id="KW-1185">Reference proteome</keyword>
<reference evidence="7 8" key="1">
    <citation type="submission" date="2021-03" db="EMBL/GenBank/DDBJ databases">
        <title>Sequencing the genomes of 1000 actinobacteria strains.</title>
        <authorList>
            <person name="Klenk H.-P."/>
        </authorList>
    </citation>
    <scope>NUCLEOTIDE SEQUENCE [LARGE SCALE GENOMIC DNA]</scope>
    <source>
        <strain evidence="7 8">DSM 45256</strain>
    </source>
</reference>
<evidence type="ECO:0000313" key="7">
    <source>
        <dbReference type="EMBL" id="MBP2369847.1"/>
    </source>
</evidence>
<feature type="transmembrane region" description="Helical" evidence="5">
    <location>
        <begin position="293"/>
        <end position="314"/>
    </location>
</feature>
<organism evidence="7 8">
    <name type="scientific">Pseudonocardia parietis</name>
    <dbReference type="NCBI Taxonomy" id="570936"/>
    <lineage>
        <taxon>Bacteria</taxon>
        <taxon>Bacillati</taxon>
        <taxon>Actinomycetota</taxon>
        <taxon>Actinomycetes</taxon>
        <taxon>Pseudonocardiales</taxon>
        <taxon>Pseudonocardiaceae</taxon>
        <taxon>Pseudonocardia</taxon>
    </lineage>
</organism>
<dbReference type="SUPFAM" id="SSF103473">
    <property type="entry name" value="MFS general substrate transporter"/>
    <property type="match status" value="1"/>
</dbReference>
<dbReference type="PANTHER" id="PTHR23508">
    <property type="entry name" value="CARBOXYLIC ACID TRANSPORTER PROTEIN HOMOLOG"/>
    <property type="match status" value="1"/>
</dbReference>
<feature type="transmembrane region" description="Helical" evidence="5">
    <location>
        <begin position="380"/>
        <end position="404"/>
    </location>
</feature>
<dbReference type="Gene3D" id="1.20.1250.20">
    <property type="entry name" value="MFS general substrate transporter like domains"/>
    <property type="match status" value="1"/>
</dbReference>
<gene>
    <name evidence="7" type="ORF">JOF36_005543</name>
</gene>
<protein>
    <submittedName>
        <fullName evidence="7">MFS transporter</fullName>
    </submittedName>
</protein>
<feature type="transmembrane region" description="Helical" evidence="5">
    <location>
        <begin position="108"/>
        <end position="130"/>
    </location>
</feature>
<evidence type="ECO:0000256" key="4">
    <source>
        <dbReference type="ARBA" id="ARBA00023136"/>
    </source>
</evidence>
<dbReference type="PROSITE" id="PS00217">
    <property type="entry name" value="SUGAR_TRANSPORT_2"/>
    <property type="match status" value="1"/>
</dbReference>
<keyword evidence="2 5" id="KW-0812">Transmembrane</keyword>
<dbReference type="Proteomes" id="UP001519295">
    <property type="component" value="Unassembled WGS sequence"/>
</dbReference>
<evidence type="ECO:0000313" key="8">
    <source>
        <dbReference type="Proteomes" id="UP001519295"/>
    </source>
</evidence>
<dbReference type="InterPro" id="IPR020846">
    <property type="entry name" value="MFS_dom"/>
</dbReference>
<feature type="transmembrane region" description="Helical" evidence="5">
    <location>
        <begin position="142"/>
        <end position="164"/>
    </location>
</feature>
<feature type="transmembrane region" description="Helical" evidence="5">
    <location>
        <begin position="346"/>
        <end position="368"/>
    </location>
</feature>
<name>A0ABS4W0W6_9PSEU</name>
<sequence length="443" mass="46648">MGARLDRLPTGPFHRRVLLVAVVAFVFEIGDQSATGLVAASLREHLGTDLTGIAFAVSAMYLGLLVGSLVAGQVGDRFGRRSTLSWGMAAMAVFSALAAFSPNITTLVVLRFLTGIGLGATYIGIVVYLSEMFPARRRGLSLAVGVAIGTVGSVLLTVLARAVVPTGEHGWRIVYAVGLLGLLAVPACRRLPESPRWLIARGRAVEAAAVLESIEKETAAKTGALPEPEVPDTAASAKEARRLPTSALFRGRLLRSTVMLMIVWICYSAVQQVTTTWTPTILVLRGFTQAEALSLTSLIVLGSLAGSIAAIFIADRLPRRAGLVAFTLIAAVAALCFGFVTNLALLIVSGFAIYFFSGGASPLINAYMAEEFPTDLRARGSSFAFSTGRLTNVLAPFTIAAVLASLGYHAIALGTFAAWALIAVAALVLGRRRSRTADMVEQV</sequence>
<feature type="domain" description="Major facilitator superfamily (MFS) profile" evidence="6">
    <location>
        <begin position="17"/>
        <end position="435"/>
    </location>
</feature>